<reference evidence="3" key="1">
    <citation type="submission" date="2018-06" db="EMBL/GenBank/DDBJ databases">
        <authorList>
            <person name="Zhirakovskaya E."/>
        </authorList>
    </citation>
    <scope>NUCLEOTIDE SEQUENCE</scope>
</reference>
<dbReference type="Pfam" id="PF18421">
    <property type="entry name" value="Peptidase_M23_N"/>
    <property type="match status" value="1"/>
</dbReference>
<organism evidence="3">
    <name type="scientific">hydrothermal vent metagenome</name>
    <dbReference type="NCBI Taxonomy" id="652676"/>
    <lineage>
        <taxon>unclassified sequences</taxon>
        <taxon>metagenomes</taxon>
        <taxon>ecological metagenomes</taxon>
    </lineage>
</organism>
<dbReference type="InterPro" id="IPR040487">
    <property type="entry name" value="Peptidase_M23_N"/>
</dbReference>
<accession>A0A3B1A3S7</accession>
<proteinExistence type="predicted"/>
<dbReference type="Pfam" id="PF01551">
    <property type="entry name" value="Peptidase_M23"/>
    <property type="match status" value="1"/>
</dbReference>
<dbReference type="GO" id="GO:0004222">
    <property type="term" value="F:metalloendopeptidase activity"/>
    <property type="evidence" value="ECO:0007669"/>
    <property type="project" value="TreeGrafter"/>
</dbReference>
<evidence type="ECO:0000259" key="2">
    <source>
        <dbReference type="Pfam" id="PF18421"/>
    </source>
</evidence>
<evidence type="ECO:0000259" key="1">
    <source>
        <dbReference type="Pfam" id="PF01551"/>
    </source>
</evidence>
<sequence>MMNKALFPQLSSYVFALLFTLSLTAAHALPKVSAVPGGVVVIELAADSAGETPTAYFNKKPLLVIRKDNRWLAIVGIPLTATIGAQQIEQQNTSGKIIHHDFTVNDKAYKTQRLTVTNKRKVNPYAEDMERIIREKKRTKKTLAHWHARELNDLVFITPVEGRRSSSFGLRRVFNGQPRKPHSGMDIAAPAGTPVITPIAGTVANVGDYFFNGNSVFIDHGQGLITMYLHLDRIDVKEGDLLEQGDLLGTVGATGRVTGPHLHWGISLNDARVDPALFLGDEN</sequence>
<dbReference type="Gene3D" id="2.60.40.1590">
    <property type="entry name" value="Peptidoglycan hydrolase domains"/>
    <property type="match status" value="1"/>
</dbReference>
<dbReference type="AlphaFoldDB" id="A0A3B1A3S7"/>
<dbReference type="CDD" id="cd12797">
    <property type="entry name" value="M23_peptidase"/>
    <property type="match status" value="1"/>
</dbReference>
<dbReference type="FunFam" id="2.70.70.10:FF:000019">
    <property type="entry name" value="M23 family peptidase"/>
    <property type="match status" value="1"/>
</dbReference>
<dbReference type="SUPFAM" id="SSF51261">
    <property type="entry name" value="Duplicated hybrid motif"/>
    <property type="match status" value="1"/>
</dbReference>
<name>A0A3B1A3S7_9ZZZZ</name>
<dbReference type="InterPro" id="IPR011055">
    <property type="entry name" value="Dup_hybrid_motif"/>
</dbReference>
<dbReference type="InterPro" id="IPR050570">
    <property type="entry name" value="Cell_wall_metabolism_enzyme"/>
</dbReference>
<dbReference type="EMBL" id="UOFQ01000067">
    <property type="protein sequence ID" value="VAW87556.1"/>
    <property type="molecule type" value="Genomic_DNA"/>
</dbReference>
<dbReference type="InterPro" id="IPR016047">
    <property type="entry name" value="M23ase_b-sheet_dom"/>
</dbReference>
<dbReference type="PANTHER" id="PTHR21666">
    <property type="entry name" value="PEPTIDASE-RELATED"/>
    <property type="match status" value="1"/>
</dbReference>
<gene>
    <name evidence="3" type="ORF">MNBD_GAMMA17-67</name>
</gene>
<evidence type="ECO:0000313" key="3">
    <source>
        <dbReference type="EMBL" id="VAW87556.1"/>
    </source>
</evidence>
<feature type="domain" description="M23ase beta-sheet core" evidence="1">
    <location>
        <begin position="181"/>
        <end position="275"/>
    </location>
</feature>
<dbReference type="PANTHER" id="PTHR21666:SF285">
    <property type="entry name" value="M23 FAMILY METALLOPEPTIDASE"/>
    <property type="match status" value="1"/>
</dbReference>
<protein>
    <submittedName>
        <fullName evidence="3">Peptidase M23B</fullName>
    </submittedName>
</protein>
<dbReference type="Gene3D" id="2.70.70.10">
    <property type="entry name" value="Glucose Permease (Domain IIA)"/>
    <property type="match status" value="1"/>
</dbReference>
<feature type="domain" description="Peptidase family M23 N-terminal" evidence="2">
    <location>
        <begin position="34"/>
        <end position="107"/>
    </location>
</feature>